<sequence>LPDVTIPDHVETRKASDSSKKAHLSSLYPGSKFFGGGPRFMTVFPTGGVVFVEPFLTCCNGIALSASYVADWYLRRRCVGLRQPS</sequence>
<dbReference type="AlphaFoldDB" id="A0A183IWF4"/>
<evidence type="ECO:0000313" key="2">
    <source>
        <dbReference type="Proteomes" id="UP000270296"/>
    </source>
</evidence>
<keyword evidence="2" id="KW-1185">Reference proteome</keyword>
<reference evidence="3" key="1">
    <citation type="submission" date="2016-06" db="UniProtKB">
        <authorList>
            <consortium name="WormBaseParasite"/>
        </authorList>
    </citation>
    <scope>IDENTIFICATION</scope>
</reference>
<evidence type="ECO:0000313" key="1">
    <source>
        <dbReference type="EMBL" id="VDP14829.1"/>
    </source>
</evidence>
<accession>A0A183IWF4</accession>
<gene>
    <name evidence="1" type="ORF">SBAD_LOCUS7951</name>
</gene>
<proteinExistence type="predicted"/>
<evidence type="ECO:0000313" key="3">
    <source>
        <dbReference type="WBParaSite" id="SBAD_0000824601-mRNA-1"/>
    </source>
</evidence>
<name>A0A183IWF4_9BILA</name>
<dbReference type="WBParaSite" id="SBAD_0000824601-mRNA-1">
    <property type="protein sequence ID" value="SBAD_0000824601-mRNA-1"/>
    <property type="gene ID" value="SBAD_0000824601"/>
</dbReference>
<organism evidence="3">
    <name type="scientific">Soboliphyme baturini</name>
    <dbReference type="NCBI Taxonomy" id="241478"/>
    <lineage>
        <taxon>Eukaryota</taxon>
        <taxon>Metazoa</taxon>
        <taxon>Ecdysozoa</taxon>
        <taxon>Nematoda</taxon>
        <taxon>Enoplea</taxon>
        <taxon>Dorylaimia</taxon>
        <taxon>Dioctophymatida</taxon>
        <taxon>Dioctophymatoidea</taxon>
        <taxon>Soboliphymatidae</taxon>
        <taxon>Soboliphyme</taxon>
    </lineage>
</organism>
<dbReference type="OrthoDB" id="19938at2759"/>
<dbReference type="EMBL" id="UZAM01011104">
    <property type="protein sequence ID" value="VDP14829.1"/>
    <property type="molecule type" value="Genomic_DNA"/>
</dbReference>
<reference evidence="1 2" key="2">
    <citation type="submission" date="2018-11" db="EMBL/GenBank/DDBJ databases">
        <authorList>
            <consortium name="Pathogen Informatics"/>
        </authorList>
    </citation>
    <scope>NUCLEOTIDE SEQUENCE [LARGE SCALE GENOMIC DNA]</scope>
</reference>
<dbReference type="Proteomes" id="UP000270296">
    <property type="component" value="Unassembled WGS sequence"/>
</dbReference>
<protein>
    <submittedName>
        <fullName evidence="3">SAM-dependent methyltransferase</fullName>
    </submittedName>
</protein>